<comment type="caution">
    <text evidence="4">The sequence shown here is derived from an EMBL/GenBank/DDBJ whole genome shotgun (WGS) entry which is preliminary data.</text>
</comment>
<name>A0ABP9HSB1_9FLAO</name>
<dbReference type="Pfam" id="PF18962">
    <property type="entry name" value="Por_Secre_tail"/>
    <property type="match status" value="1"/>
</dbReference>
<proteinExistence type="predicted"/>
<organism evidence="4 5">
    <name type="scientific">Algibacter aquimarinus</name>
    <dbReference type="NCBI Taxonomy" id="1136748"/>
    <lineage>
        <taxon>Bacteria</taxon>
        <taxon>Pseudomonadati</taxon>
        <taxon>Bacteroidota</taxon>
        <taxon>Flavobacteriia</taxon>
        <taxon>Flavobacteriales</taxon>
        <taxon>Flavobacteriaceae</taxon>
        <taxon>Algibacter</taxon>
    </lineage>
</organism>
<dbReference type="Proteomes" id="UP001501692">
    <property type="component" value="Unassembled WGS sequence"/>
</dbReference>
<dbReference type="NCBIfam" id="TIGR04183">
    <property type="entry name" value="Por_Secre_tail"/>
    <property type="match status" value="1"/>
</dbReference>
<feature type="signal peptide" evidence="2">
    <location>
        <begin position="1"/>
        <end position="18"/>
    </location>
</feature>
<evidence type="ECO:0000256" key="2">
    <source>
        <dbReference type="SAM" id="SignalP"/>
    </source>
</evidence>
<dbReference type="PROSITE" id="PS51020">
    <property type="entry name" value="SPONDIN"/>
    <property type="match status" value="1"/>
</dbReference>
<keyword evidence="1 2" id="KW-0732">Signal</keyword>
<feature type="chain" id="PRO_5046181231" description="Spondin domain-containing protein" evidence="2">
    <location>
        <begin position="19"/>
        <end position="303"/>
    </location>
</feature>
<gene>
    <name evidence="4" type="ORF">GCM10023315_29930</name>
</gene>
<dbReference type="PANTHER" id="PTHR11311">
    <property type="entry name" value="SPONDIN"/>
    <property type="match status" value="1"/>
</dbReference>
<accession>A0ABP9HSB1</accession>
<dbReference type="Gene3D" id="2.60.40.2130">
    <property type="entry name" value="F-spondin domain"/>
    <property type="match status" value="1"/>
</dbReference>
<dbReference type="PANTHER" id="PTHR11311:SF15">
    <property type="entry name" value="SPONDIN-2"/>
    <property type="match status" value="1"/>
</dbReference>
<sequence length="303" mass="33341">MKTFILFSFLLINSLIFAQSTATYNFTFTSSWNEIDHTSIPNNAHWSNLVGATHKTENYFIKTGEVASLGIKNVAELGDNTAFNNEVNNAISTNEAKQWLQSGFSPFAAISSANLNGIEVTEEYHLITLVSMIAPSPDWLISVNSLDLRNDTNTGWKTDFSIDVFAYDSGSDDGVNYDSTDVISSPPLGIFLINGLPFNGNKIGTLTVTLESVLGVTENSIFEGVNVFSNPTEGKITISNIRNIDLMSVEVYNVLGRLIKSEMNFMKNQQNLDINLSNINKGLYVLKLATNKGQILTKKVIVK</sequence>
<evidence type="ECO:0000259" key="3">
    <source>
        <dbReference type="PROSITE" id="PS51020"/>
    </source>
</evidence>
<dbReference type="RefSeq" id="WP_345170318.1">
    <property type="nucleotide sequence ID" value="NZ_BAABJK010000011.1"/>
</dbReference>
<dbReference type="NCBIfam" id="NF038123">
    <property type="entry name" value="NF038123_dom"/>
    <property type="match status" value="1"/>
</dbReference>
<feature type="domain" description="Spondin" evidence="3">
    <location>
        <begin position="12"/>
        <end position="202"/>
    </location>
</feature>
<protein>
    <recommendedName>
        <fullName evidence="3">Spondin domain-containing protein</fullName>
    </recommendedName>
</protein>
<dbReference type="InterPro" id="IPR038678">
    <property type="entry name" value="Spondin_N_sf"/>
</dbReference>
<dbReference type="EMBL" id="BAABJK010000011">
    <property type="protein sequence ID" value="GAA4977028.1"/>
    <property type="molecule type" value="Genomic_DNA"/>
</dbReference>
<keyword evidence="5" id="KW-1185">Reference proteome</keyword>
<evidence type="ECO:0000256" key="1">
    <source>
        <dbReference type="ARBA" id="ARBA00022729"/>
    </source>
</evidence>
<reference evidence="5" key="1">
    <citation type="journal article" date="2019" name="Int. J. Syst. Evol. Microbiol.">
        <title>The Global Catalogue of Microorganisms (GCM) 10K type strain sequencing project: providing services to taxonomists for standard genome sequencing and annotation.</title>
        <authorList>
            <consortium name="The Broad Institute Genomics Platform"/>
            <consortium name="The Broad Institute Genome Sequencing Center for Infectious Disease"/>
            <person name="Wu L."/>
            <person name="Ma J."/>
        </authorList>
    </citation>
    <scope>NUCLEOTIDE SEQUENCE [LARGE SCALE GENOMIC DNA]</scope>
    <source>
        <strain evidence="5">JCM 18287</strain>
    </source>
</reference>
<dbReference type="Pfam" id="PF06468">
    <property type="entry name" value="Spond_N"/>
    <property type="match status" value="1"/>
</dbReference>
<evidence type="ECO:0000313" key="5">
    <source>
        <dbReference type="Proteomes" id="UP001501692"/>
    </source>
</evidence>
<dbReference type="InterPro" id="IPR009465">
    <property type="entry name" value="Spondin_N"/>
</dbReference>
<evidence type="ECO:0000313" key="4">
    <source>
        <dbReference type="EMBL" id="GAA4977028.1"/>
    </source>
</evidence>
<dbReference type="InterPro" id="IPR026444">
    <property type="entry name" value="Secre_tail"/>
</dbReference>
<dbReference type="InterPro" id="IPR051418">
    <property type="entry name" value="Spondin/Thrombospondin_T1"/>
</dbReference>